<name>A0A382RDS8_9ZZZZ</name>
<keyword evidence="2" id="KW-0698">rRNA processing</keyword>
<reference evidence="5" key="1">
    <citation type="submission" date="2018-05" db="EMBL/GenBank/DDBJ databases">
        <authorList>
            <person name="Lanie J.A."/>
            <person name="Ng W.-L."/>
            <person name="Kazmierczak K.M."/>
            <person name="Andrzejewski T.M."/>
            <person name="Davidsen T.M."/>
            <person name="Wayne K.J."/>
            <person name="Tettelin H."/>
            <person name="Glass J.I."/>
            <person name="Rusch D."/>
            <person name="Podicherti R."/>
            <person name="Tsui H.-C.T."/>
            <person name="Winkler M.E."/>
        </authorList>
    </citation>
    <scope>NUCLEOTIDE SEQUENCE</scope>
</reference>
<feature type="non-terminal residue" evidence="5">
    <location>
        <position position="153"/>
    </location>
</feature>
<evidence type="ECO:0000256" key="3">
    <source>
        <dbReference type="ARBA" id="ARBA00022679"/>
    </source>
</evidence>
<accession>A0A382RDS8</accession>
<dbReference type="Pfam" id="PF02527">
    <property type="entry name" value="GidB"/>
    <property type="match status" value="1"/>
</dbReference>
<dbReference type="InterPro" id="IPR029063">
    <property type="entry name" value="SAM-dependent_MTases_sf"/>
</dbReference>
<evidence type="ECO:0000256" key="1">
    <source>
        <dbReference type="ARBA" id="ARBA00022490"/>
    </source>
</evidence>
<protein>
    <recommendedName>
        <fullName evidence="6">16S rRNA (Guanine(527)-N(7))-methyltransferase RsmG</fullName>
    </recommendedName>
</protein>
<dbReference type="EMBL" id="UINC01120807">
    <property type="protein sequence ID" value="SVC95520.1"/>
    <property type="molecule type" value="Genomic_DNA"/>
</dbReference>
<dbReference type="GO" id="GO:0070043">
    <property type="term" value="F:rRNA (guanine-N7-)-methyltransferase activity"/>
    <property type="evidence" value="ECO:0007669"/>
    <property type="project" value="TreeGrafter"/>
</dbReference>
<gene>
    <name evidence="5" type="ORF">METZ01_LOCUS348374</name>
</gene>
<keyword evidence="1" id="KW-0963">Cytoplasm</keyword>
<dbReference type="AlphaFoldDB" id="A0A382RDS8"/>
<dbReference type="HAMAP" id="MF_00074">
    <property type="entry name" value="16SrRNA_methyltr_G"/>
    <property type="match status" value="1"/>
</dbReference>
<evidence type="ECO:0000256" key="2">
    <source>
        <dbReference type="ARBA" id="ARBA00022552"/>
    </source>
</evidence>
<evidence type="ECO:0008006" key="6">
    <source>
        <dbReference type="Google" id="ProtNLM"/>
    </source>
</evidence>
<evidence type="ECO:0000313" key="5">
    <source>
        <dbReference type="EMBL" id="SVC95520.1"/>
    </source>
</evidence>
<dbReference type="InterPro" id="IPR003682">
    <property type="entry name" value="rRNA_ssu_MeTfrase_G"/>
</dbReference>
<dbReference type="PANTHER" id="PTHR31760">
    <property type="entry name" value="S-ADENOSYL-L-METHIONINE-DEPENDENT METHYLTRANSFERASES SUPERFAMILY PROTEIN"/>
    <property type="match status" value="1"/>
</dbReference>
<keyword evidence="4" id="KW-0175">Coiled coil</keyword>
<proteinExistence type="inferred from homology"/>
<keyword evidence="3" id="KW-0808">Transferase</keyword>
<sequence length="153" mass="17016">MGKRNLATRLLKRAERARVALELEAAEQLAAYVGMLQRWNSRINLTALANNDAGLDRLIIEPLIVARYLPKTGSLIDIGSGGGSPALPLKILLPELSLRMVESKTRKGAFLRDAARQLGLRNVEVEVCRYEELLSRPELHETHNALTVRAVRL</sequence>
<dbReference type="PANTHER" id="PTHR31760:SF0">
    <property type="entry name" value="S-ADENOSYL-L-METHIONINE-DEPENDENT METHYLTRANSFERASES SUPERFAMILY PROTEIN"/>
    <property type="match status" value="1"/>
</dbReference>
<organism evidence="5">
    <name type="scientific">marine metagenome</name>
    <dbReference type="NCBI Taxonomy" id="408172"/>
    <lineage>
        <taxon>unclassified sequences</taxon>
        <taxon>metagenomes</taxon>
        <taxon>ecological metagenomes</taxon>
    </lineage>
</organism>
<evidence type="ECO:0000256" key="4">
    <source>
        <dbReference type="SAM" id="Coils"/>
    </source>
</evidence>
<dbReference type="GO" id="GO:0005829">
    <property type="term" value="C:cytosol"/>
    <property type="evidence" value="ECO:0007669"/>
    <property type="project" value="TreeGrafter"/>
</dbReference>
<dbReference type="SUPFAM" id="SSF53335">
    <property type="entry name" value="S-adenosyl-L-methionine-dependent methyltransferases"/>
    <property type="match status" value="1"/>
</dbReference>
<feature type="coiled-coil region" evidence="4">
    <location>
        <begin position="4"/>
        <end position="31"/>
    </location>
</feature>
<dbReference type="Gene3D" id="3.40.50.150">
    <property type="entry name" value="Vaccinia Virus protein VP39"/>
    <property type="match status" value="1"/>
</dbReference>